<dbReference type="EMBL" id="BAABAJ010000037">
    <property type="protein sequence ID" value="GAA3943586.1"/>
    <property type="molecule type" value="Genomic_DNA"/>
</dbReference>
<proteinExistence type="predicted"/>
<feature type="transmembrane region" description="Helical" evidence="7">
    <location>
        <begin position="135"/>
        <end position="153"/>
    </location>
</feature>
<keyword evidence="6 7" id="KW-0472">Membrane</keyword>
<evidence type="ECO:0000256" key="5">
    <source>
        <dbReference type="ARBA" id="ARBA00022989"/>
    </source>
</evidence>
<evidence type="ECO:0000256" key="3">
    <source>
        <dbReference type="ARBA" id="ARBA00022692"/>
    </source>
</evidence>
<evidence type="ECO:0000256" key="4">
    <source>
        <dbReference type="ARBA" id="ARBA00022801"/>
    </source>
</evidence>
<dbReference type="SMART" id="SM00014">
    <property type="entry name" value="acidPPc"/>
    <property type="match status" value="1"/>
</dbReference>
<protein>
    <recommendedName>
        <fullName evidence="8">Phosphatidic acid phosphatase type 2/haloperoxidase domain-containing protein</fullName>
    </recommendedName>
</protein>
<accession>A0ABP7ND73</accession>
<feature type="domain" description="Phosphatidic acid phosphatase type 2/haloperoxidase" evidence="8">
    <location>
        <begin position="62"/>
        <end position="174"/>
    </location>
</feature>
<evidence type="ECO:0000256" key="6">
    <source>
        <dbReference type="ARBA" id="ARBA00023136"/>
    </source>
</evidence>
<dbReference type="InterPro" id="IPR000326">
    <property type="entry name" value="PAP2/HPO"/>
</dbReference>
<evidence type="ECO:0000256" key="1">
    <source>
        <dbReference type="ARBA" id="ARBA00004651"/>
    </source>
</evidence>
<evidence type="ECO:0000313" key="10">
    <source>
        <dbReference type="Proteomes" id="UP001501000"/>
    </source>
</evidence>
<comment type="caution">
    <text evidence="9">The sequence shown here is derived from an EMBL/GenBank/DDBJ whole genome shotgun (WGS) entry which is preliminary data.</text>
</comment>
<dbReference type="RefSeq" id="WP_345288443.1">
    <property type="nucleotide sequence ID" value="NZ_BAABAJ010000037.1"/>
</dbReference>
<feature type="transmembrane region" description="Helical" evidence="7">
    <location>
        <begin position="25"/>
        <end position="47"/>
    </location>
</feature>
<name>A0ABP7ND73_9ACTN</name>
<gene>
    <name evidence="9" type="ORF">GCM10022244_59190</name>
</gene>
<keyword evidence="2" id="KW-1003">Cell membrane</keyword>
<dbReference type="PANTHER" id="PTHR14969">
    <property type="entry name" value="SPHINGOSINE-1-PHOSPHATE PHOSPHOHYDROLASE"/>
    <property type="match status" value="1"/>
</dbReference>
<keyword evidence="4" id="KW-0378">Hydrolase</keyword>
<organism evidence="9 10">
    <name type="scientific">Streptomyces gulbargensis</name>
    <dbReference type="NCBI Taxonomy" id="364901"/>
    <lineage>
        <taxon>Bacteria</taxon>
        <taxon>Bacillati</taxon>
        <taxon>Actinomycetota</taxon>
        <taxon>Actinomycetes</taxon>
        <taxon>Kitasatosporales</taxon>
        <taxon>Streptomycetaceae</taxon>
        <taxon>Streptomyces</taxon>
    </lineage>
</organism>
<evidence type="ECO:0000259" key="8">
    <source>
        <dbReference type="SMART" id="SM00014"/>
    </source>
</evidence>
<evidence type="ECO:0000256" key="7">
    <source>
        <dbReference type="SAM" id="Phobius"/>
    </source>
</evidence>
<dbReference type="SUPFAM" id="SSF48317">
    <property type="entry name" value="Acid phosphatase/Vanadium-dependent haloperoxidase"/>
    <property type="match status" value="1"/>
</dbReference>
<keyword evidence="5 7" id="KW-1133">Transmembrane helix</keyword>
<dbReference type="InterPro" id="IPR036938">
    <property type="entry name" value="PAP2/HPO_sf"/>
</dbReference>
<reference evidence="10" key="1">
    <citation type="journal article" date="2019" name="Int. J. Syst. Evol. Microbiol.">
        <title>The Global Catalogue of Microorganisms (GCM) 10K type strain sequencing project: providing services to taxonomists for standard genome sequencing and annotation.</title>
        <authorList>
            <consortium name="The Broad Institute Genomics Platform"/>
            <consortium name="The Broad Institute Genome Sequencing Center for Infectious Disease"/>
            <person name="Wu L."/>
            <person name="Ma J."/>
        </authorList>
    </citation>
    <scope>NUCLEOTIDE SEQUENCE [LARGE SCALE GENOMIC DNA]</scope>
    <source>
        <strain evidence="10">JCM 16956</strain>
    </source>
</reference>
<sequence>MDNLLDLSDRLYLDVADFAHSTPHWFQWLAEVWTELGLLLFGALFLAGWWRSRDRSGEAMALALLAPLATAFGYVVSEGLKSLIDEERPCRAVVGAPAPLVDCPVYGDWSFPSNHSAIAGAAALALALSWRGMAWLTVPMALLMAFSRVFVGVHYPHDVTAGLLLGALVAVLFMKAARRPTRSLVDTARSSRSSAVVWCAGRGPVAPAHAAAHASAYSARRPRARHGAH</sequence>
<comment type="subcellular location">
    <subcellularLocation>
        <location evidence="1">Cell membrane</location>
        <topology evidence="1">Multi-pass membrane protein</topology>
    </subcellularLocation>
</comment>
<dbReference type="CDD" id="cd01610">
    <property type="entry name" value="PAP2_like"/>
    <property type="match status" value="1"/>
</dbReference>
<keyword evidence="10" id="KW-1185">Reference proteome</keyword>
<feature type="transmembrane region" description="Helical" evidence="7">
    <location>
        <begin position="159"/>
        <end position="177"/>
    </location>
</feature>
<dbReference type="Pfam" id="PF01569">
    <property type="entry name" value="PAP2"/>
    <property type="match status" value="1"/>
</dbReference>
<evidence type="ECO:0000256" key="2">
    <source>
        <dbReference type="ARBA" id="ARBA00022475"/>
    </source>
</evidence>
<dbReference type="Gene3D" id="1.20.144.10">
    <property type="entry name" value="Phosphatidic acid phosphatase type 2/haloperoxidase"/>
    <property type="match status" value="1"/>
</dbReference>
<keyword evidence="3 7" id="KW-0812">Transmembrane</keyword>
<evidence type="ECO:0000313" key="9">
    <source>
        <dbReference type="EMBL" id="GAA3943586.1"/>
    </source>
</evidence>
<dbReference type="PANTHER" id="PTHR14969:SF62">
    <property type="entry name" value="DECAPRENYLPHOSPHORYL-5-PHOSPHORIBOSE PHOSPHATASE RV3807C-RELATED"/>
    <property type="match status" value="1"/>
</dbReference>
<dbReference type="Proteomes" id="UP001501000">
    <property type="component" value="Unassembled WGS sequence"/>
</dbReference>